<name>A0ABV5ZI50_9BACT</name>
<accession>A0ABV5ZI50</accession>
<evidence type="ECO:0000256" key="2">
    <source>
        <dbReference type="ARBA" id="ARBA00022475"/>
    </source>
</evidence>
<dbReference type="PANTHER" id="PTHR33695:SF1">
    <property type="entry name" value="LIPOPROTEIN SIGNAL PEPTIDASE"/>
    <property type="match status" value="1"/>
</dbReference>
<dbReference type="Pfam" id="PF01252">
    <property type="entry name" value="Peptidase_A8"/>
    <property type="match status" value="1"/>
</dbReference>
<evidence type="ECO:0000256" key="8">
    <source>
        <dbReference type="ARBA" id="ARBA00023136"/>
    </source>
</evidence>
<dbReference type="InterPro" id="IPR001872">
    <property type="entry name" value="Peptidase_A8"/>
</dbReference>
<reference evidence="11 12" key="1">
    <citation type="submission" date="2024-09" db="EMBL/GenBank/DDBJ databases">
        <authorList>
            <person name="Sun Q."/>
            <person name="Mori K."/>
        </authorList>
    </citation>
    <scope>NUCLEOTIDE SEQUENCE [LARGE SCALE GENOMIC DNA]</scope>
    <source>
        <strain evidence="11 12">ATCC 51272</strain>
    </source>
</reference>
<keyword evidence="4 9" id="KW-0812">Transmembrane</keyword>
<dbReference type="GO" id="GO:0004190">
    <property type="term" value="F:aspartic-type endopeptidase activity"/>
    <property type="evidence" value="ECO:0007669"/>
    <property type="project" value="UniProtKB-EC"/>
</dbReference>
<organism evidence="11 12">
    <name type="scientific">Hallella seregens ATCC 51272</name>
    <dbReference type="NCBI Taxonomy" id="1336250"/>
    <lineage>
        <taxon>Bacteria</taxon>
        <taxon>Pseudomonadati</taxon>
        <taxon>Bacteroidota</taxon>
        <taxon>Bacteroidia</taxon>
        <taxon>Bacteroidales</taxon>
        <taxon>Prevotellaceae</taxon>
        <taxon>Hallella</taxon>
    </lineage>
</organism>
<evidence type="ECO:0000313" key="12">
    <source>
        <dbReference type="Proteomes" id="UP001589688"/>
    </source>
</evidence>
<dbReference type="RefSeq" id="WP_027953161.1">
    <property type="nucleotide sequence ID" value="NZ_JBHLZF010000001.1"/>
</dbReference>
<sequence>MTMKKKAREFMTDGRMAWLLVVAIIVIDQIIKIEVKTTMTLGESIRITDWFYINFIENIGMAYGMTFVNKLLLSVTRLVAIAVIGWYIHRMVRRGARTRYVVFLSLIVAGAAGNVFDSMFYGLVFSASSPYYISYVVPFGTGYSSFLMGKVVDMFYFPIIQTQWPAWVPVLGGDPFIFFSPVFNFADACITVGVVCLFLFCRKDMELTGGWRKRKDDPAAAGNDGGNP</sequence>
<comment type="catalytic activity">
    <reaction evidence="9">
        <text>Release of signal peptides from bacterial membrane prolipoproteins. Hydrolyzes -Xaa-Yaa-Zaa-|-(S,diacylglyceryl)Cys-, in which Xaa is hydrophobic (preferably Leu), and Yaa (Ala or Ser) and Zaa (Gly or Ala) have small, neutral side chains.</text>
        <dbReference type="EC" id="3.4.23.36"/>
    </reaction>
</comment>
<keyword evidence="11" id="KW-0449">Lipoprotein</keyword>
<dbReference type="HAMAP" id="MF_00161">
    <property type="entry name" value="LspA"/>
    <property type="match status" value="1"/>
</dbReference>
<dbReference type="EC" id="3.4.23.36" evidence="9"/>
<feature type="transmembrane region" description="Helical" evidence="9">
    <location>
        <begin position="176"/>
        <end position="200"/>
    </location>
</feature>
<feature type="active site" evidence="9">
    <location>
        <position position="187"/>
    </location>
</feature>
<keyword evidence="12" id="KW-1185">Reference proteome</keyword>
<feature type="transmembrane region" description="Helical" evidence="9">
    <location>
        <begin position="100"/>
        <end position="124"/>
    </location>
</feature>
<protein>
    <recommendedName>
        <fullName evidence="9">Lipoprotein signal peptidase</fullName>
        <ecNumber evidence="9">3.4.23.36</ecNumber>
    </recommendedName>
    <alternativeName>
        <fullName evidence="9">Prolipoprotein signal peptidase</fullName>
    </alternativeName>
    <alternativeName>
        <fullName evidence="9">Signal peptidase II</fullName>
        <shortName evidence="9">SPase II</shortName>
    </alternativeName>
</protein>
<dbReference type="Proteomes" id="UP001589688">
    <property type="component" value="Unassembled WGS sequence"/>
</dbReference>
<keyword evidence="8 9" id="KW-0472">Membrane</keyword>
<dbReference type="NCBIfam" id="NF011369">
    <property type="entry name" value="PRK14788.1"/>
    <property type="match status" value="1"/>
</dbReference>
<evidence type="ECO:0000256" key="10">
    <source>
        <dbReference type="RuleBase" id="RU004181"/>
    </source>
</evidence>
<evidence type="ECO:0000256" key="1">
    <source>
        <dbReference type="ARBA" id="ARBA00006139"/>
    </source>
</evidence>
<feature type="transmembrane region" description="Helical" evidence="9">
    <location>
        <begin position="71"/>
        <end position="88"/>
    </location>
</feature>
<evidence type="ECO:0000256" key="4">
    <source>
        <dbReference type="ARBA" id="ARBA00022692"/>
    </source>
</evidence>
<proteinExistence type="inferred from homology"/>
<evidence type="ECO:0000256" key="3">
    <source>
        <dbReference type="ARBA" id="ARBA00022670"/>
    </source>
</evidence>
<evidence type="ECO:0000256" key="9">
    <source>
        <dbReference type="HAMAP-Rule" id="MF_00161"/>
    </source>
</evidence>
<comment type="similarity">
    <text evidence="1 9 10">Belongs to the peptidase A8 family.</text>
</comment>
<comment type="pathway">
    <text evidence="9">Protein modification; lipoprotein biosynthesis (signal peptide cleavage).</text>
</comment>
<keyword evidence="6 9" id="KW-0378">Hydrolase</keyword>
<dbReference type="EMBL" id="JBHLZF010000001">
    <property type="protein sequence ID" value="MFB9897053.1"/>
    <property type="molecule type" value="Genomic_DNA"/>
</dbReference>
<evidence type="ECO:0000256" key="5">
    <source>
        <dbReference type="ARBA" id="ARBA00022750"/>
    </source>
</evidence>
<comment type="caution">
    <text evidence="11">The sequence shown here is derived from an EMBL/GenBank/DDBJ whole genome shotgun (WGS) entry which is preliminary data.</text>
</comment>
<keyword evidence="5 9" id="KW-0064">Aspartyl protease</keyword>
<keyword evidence="3 9" id="KW-0645">Protease</keyword>
<comment type="function">
    <text evidence="9">This protein specifically catalyzes the removal of signal peptides from prolipoproteins.</text>
</comment>
<gene>
    <name evidence="9" type="primary">lspA</name>
    <name evidence="11" type="ORF">ACFFK8_04290</name>
</gene>
<comment type="caution">
    <text evidence="9">Lacks conserved residue(s) required for the propagation of feature annotation.</text>
</comment>
<evidence type="ECO:0000256" key="7">
    <source>
        <dbReference type="ARBA" id="ARBA00022989"/>
    </source>
</evidence>
<evidence type="ECO:0000313" key="11">
    <source>
        <dbReference type="EMBL" id="MFB9897053.1"/>
    </source>
</evidence>
<evidence type="ECO:0000256" key="6">
    <source>
        <dbReference type="ARBA" id="ARBA00022801"/>
    </source>
</evidence>
<feature type="active site" evidence="9">
    <location>
        <position position="153"/>
    </location>
</feature>
<keyword evidence="7 9" id="KW-1133">Transmembrane helix</keyword>
<dbReference type="PRINTS" id="PR00781">
    <property type="entry name" value="LIPOSIGPTASE"/>
</dbReference>
<keyword evidence="2 9" id="KW-1003">Cell membrane</keyword>
<dbReference type="PANTHER" id="PTHR33695">
    <property type="entry name" value="LIPOPROTEIN SIGNAL PEPTIDASE"/>
    <property type="match status" value="1"/>
</dbReference>
<comment type="subcellular location">
    <subcellularLocation>
        <location evidence="9">Cell membrane</location>
        <topology evidence="9">Multi-pass membrane protein</topology>
    </subcellularLocation>
</comment>